<evidence type="ECO:0000313" key="3">
    <source>
        <dbReference type="Proteomes" id="UP000197058"/>
    </source>
</evidence>
<reference evidence="3" key="1">
    <citation type="submission" date="2017-06" db="EMBL/GenBank/DDBJ databases">
        <title>FDA dAtabase for Regulatory Grade micrObial Sequences (FDA-ARGOS): Supporting development and validation of Infectious Disease Dx tests.</title>
        <authorList>
            <person name="Goldberg B."/>
            <person name="Campos J."/>
            <person name="Tallon L."/>
            <person name="Sadzewicz L."/>
            <person name="Sengamalay N."/>
            <person name="Ott S."/>
            <person name="Godinez A."/>
            <person name="Nagaraj S."/>
            <person name="Vavikolanu K."/>
            <person name="Nadendla S."/>
            <person name="George J."/>
            <person name="Geyer C."/>
            <person name="Sichtig H."/>
        </authorList>
    </citation>
    <scope>NUCLEOTIDE SEQUENCE [LARGE SCALE GENOMIC DNA]</scope>
    <source>
        <strain evidence="3">FDAARGOS_285</strain>
    </source>
</reference>
<feature type="domain" description="Transcription regulator PadR N-terminal" evidence="1">
    <location>
        <begin position="48"/>
        <end position="116"/>
    </location>
</feature>
<organism evidence="2 3">
    <name type="scientific">Mammaliicoccus sciuri</name>
    <name type="common">Staphylococcus sciuri</name>
    <dbReference type="NCBI Taxonomy" id="1296"/>
    <lineage>
        <taxon>Bacteria</taxon>
        <taxon>Bacillati</taxon>
        <taxon>Bacillota</taxon>
        <taxon>Bacilli</taxon>
        <taxon>Bacillales</taxon>
        <taxon>Staphylococcaceae</taxon>
        <taxon>Mammaliicoccus</taxon>
    </lineage>
</organism>
<evidence type="ECO:0000313" key="2">
    <source>
        <dbReference type="EMBL" id="ASE33086.1"/>
    </source>
</evidence>
<dbReference type="AlphaFoldDB" id="A0AAI8GST9"/>
<dbReference type="Gene3D" id="1.10.10.10">
    <property type="entry name" value="Winged helix-like DNA-binding domain superfamily/Winged helix DNA-binding domain"/>
    <property type="match status" value="1"/>
</dbReference>
<dbReference type="GeneID" id="48591672"/>
<dbReference type="InterPro" id="IPR036390">
    <property type="entry name" value="WH_DNA-bd_sf"/>
</dbReference>
<dbReference type="KEGG" id="sscu:CEP64_00275"/>
<dbReference type="InterPro" id="IPR036388">
    <property type="entry name" value="WH-like_DNA-bd_sf"/>
</dbReference>
<dbReference type="EMBL" id="CP022046">
    <property type="protein sequence ID" value="ASE33086.1"/>
    <property type="molecule type" value="Genomic_DNA"/>
</dbReference>
<dbReference type="InterPro" id="IPR005149">
    <property type="entry name" value="Tscrpt_reg_PadR_N"/>
</dbReference>
<dbReference type="RefSeq" id="WP_048540512.1">
    <property type="nucleotide sequence ID" value="NZ_CAJVGN010000001.1"/>
</dbReference>
<accession>A0AAI8GST9</accession>
<gene>
    <name evidence="2" type="ORF">CEP64_00275</name>
</gene>
<dbReference type="Pfam" id="PF03551">
    <property type="entry name" value="PadR"/>
    <property type="match status" value="1"/>
</dbReference>
<dbReference type="PANTHER" id="PTHR43252">
    <property type="entry name" value="TRANSCRIPTIONAL REGULATOR YQJI"/>
    <property type="match status" value="1"/>
</dbReference>
<sequence>MFRRNFEGRFNNHRGHMMNRDGFDFGKGFGGHPGRDRFFKKGNLQFIILKMLKEEPKHGYQVIKDLEERFKGFYAPSPGSVYPILQMLEDRDFVSISKDGNKKVYTITDEGEAFLNENINQDEFTKRLEGFQNVDIKAMEDARNQLRDLFKEIMLAGREAVEDDEKKAKFESFINETKEKAKNLYKN</sequence>
<dbReference type="PANTHER" id="PTHR43252:SF7">
    <property type="entry name" value="TRANSCRIPTIONAL REGULATOR YQJI"/>
    <property type="match status" value="1"/>
</dbReference>
<protein>
    <submittedName>
        <fullName evidence="2">PadR family transcriptional regulator</fullName>
    </submittedName>
</protein>
<proteinExistence type="predicted"/>
<dbReference type="Proteomes" id="UP000197058">
    <property type="component" value="Chromosome"/>
</dbReference>
<dbReference type="SUPFAM" id="SSF46785">
    <property type="entry name" value="Winged helix' DNA-binding domain"/>
    <property type="match status" value="1"/>
</dbReference>
<name>A0AAI8GST9_MAMSC</name>
<evidence type="ECO:0000259" key="1">
    <source>
        <dbReference type="Pfam" id="PF03551"/>
    </source>
</evidence>